<evidence type="ECO:0000313" key="5">
    <source>
        <dbReference type="Proteomes" id="UP000591948"/>
    </source>
</evidence>
<feature type="transmembrane region" description="Helical" evidence="1">
    <location>
        <begin position="452"/>
        <end position="473"/>
    </location>
</feature>
<evidence type="ECO:0000313" key="4">
    <source>
        <dbReference type="Proteomes" id="UP000576480"/>
    </source>
</evidence>
<dbReference type="EMBL" id="BLRY01000019">
    <property type="protein sequence ID" value="GFP27176.1"/>
    <property type="molecule type" value="Genomic_DNA"/>
</dbReference>
<accession>A0A6V8P8N2</accession>
<keyword evidence="1" id="KW-0472">Membrane</keyword>
<dbReference type="RefSeq" id="WP_176229650.1">
    <property type="nucleotide sequence ID" value="NZ_BLRY01000019.1"/>
</dbReference>
<proteinExistence type="predicted"/>
<gene>
    <name evidence="2" type="ORF">HKBW3S33_00590</name>
    <name evidence="3" type="ORF">HKBW3S43_00753</name>
</gene>
<feature type="transmembrane region" description="Helical" evidence="1">
    <location>
        <begin position="5"/>
        <end position="23"/>
    </location>
</feature>
<dbReference type="EMBL" id="BLSB01000037">
    <property type="protein sequence ID" value="GFP34961.1"/>
    <property type="molecule type" value="Genomic_DNA"/>
</dbReference>
<evidence type="ECO:0000313" key="3">
    <source>
        <dbReference type="EMBL" id="GFP34961.1"/>
    </source>
</evidence>
<feature type="transmembrane region" description="Helical" evidence="1">
    <location>
        <begin position="158"/>
        <end position="175"/>
    </location>
</feature>
<feature type="transmembrane region" description="Helical" evidence="1">
    <location>
        <begin position="428"/>
        <end position="445"/>
    </location>
</feature>
<dbReference type="AlphaFoldDB" id="A0A6V8P8N2"/>
<protein>
    <recommendedName>
        <fullName evidence="6">Glycosyltransferase RgtA/B/C/D-like domain-containing protein</fullName>
    </recommendedName>
</protein>
<evidence type="ECO:0000313" key="2">
    <source>
        <dbReference type="EMBL" id="GFP27176.1"/>
    </source>
</evidence>
<organism evidence="2 5">
    <name type="scientific">Candidatus Hakubella thermalkaliphila</name>
    <dbReference type="NCBI Taxonomy" id="2754717"/>
    <lineage>
        <taxon>Bacteria</taxon>
        <taxon>Bacillati</taxon>
        <taxon>Actinomycetota</taxon>
        <taxon>Actinomycetota incertae sedis</taxon>
        <taxon>Candidatus Hakubellales</taxon>
        <taxon>Candidatus Hakubellaceae</taxon>
        <taxon>Candidatus Hakubella</taxon>
    </lineage>
</organism>
<feature type="transmembrane region" description="Helical" evidence="1">
    <location>
        <begin position="400"/>
        <end position="416"/>
    </location>
</feature>
<feature type="transmembrane region" description="Helical" evidence="1">
    <location>
        <begin position="278"/>
        <end position="298"/>
    </location>
</feature>
<feature type="transmembrane region" description="Helical" evidence="1">
    <location>
        <begin position="106"/>
        <end position="126"/>
    </location>
</feature>
<dbReference type="Proteomes" id="UP000576480">
    <property type="component" value="Unassembled WGS sequence"/>
</dbReference>
<keyword evidence="1" id="KW-0812">Transmembrane</keyword>
<feature type="transmembrane region" description="Helical" evidence="1">
    <location>
        <begin position="365"/>
        <end position="388"/>
    </location>
</feature>
<dbReference type="Proteomes" id="UP000591948">
    <property type="component" value="Unassembled WGS sequence"/>
</dbReference>
<reference evidence="4 5" key="1">
    <citation type="journal article" date="2020" name="Front. Microbiol.">
        <title>Single-cell genomics of novel Actinobacteria with the Wood-Ljungdahl pathway discovered in a serpentinizing system.</title>
        <authorList>
            <person name="Merino N."/>
            <person name="Kawai M."/>
            <person name="Boyd E.S."/>
            <person name="Colman D.R."/>
            <person name="McGlynn S.E."/>
            <person name="Nealson K.H."/>
            <person name="Kurokawa K."/>
            <person name="Hongoh Y."/>
        </authorList>
    </citation>
    <scope>NUCLEOTIDE SEQUENCE [LARGE SCALE GENOMIC DNA]</scope>
    <source>
        <strain evidence="2 5">S33</strain>
        <strain evidence="3 4">S43</strain>
    </source>
</reference>
<evidence type="ECO:0008006" key="6">
    <source>
        <dbReference type="Google" id="ProtNLM"/>
    </source>
</evidence>
<comment type="caution">
    <text evidence="2">The sequence shown here is derived from an EMBL/GenBank/DDBJ whole genome shotgun (WGS) entry which is preliminary data.</text>
</comment>
<sequence>MKKIYFWFFIGILSFLILSTLFLSPNKIGLYGDEATYLMQAQSLAYDFDLRYTETDLRRLFMDGWQTGPQGLFLVRNDRGELFYAKPYLYAAAAAPLVRIFESKGFFVFNSLILVSLLFISFLYLAQKLEGTSALAVAFLYYLFSTAYFFVFAIYTDLFIALIFLLALFFWRYDFSRSLAEMRKEEANVKKSPMRRGAPRRMKIGLFSRETFSRAIGLKIGSKMRDFSLSFLAFLSQGGNYLVASIFFGLSIYQKPPLAAFAGLMLLEMLFRRKLKATFVCSFLLVTALFLTSSVNFYQTGRWSPYSGDRMYVRSGQDLALTEENLQQEELQGVRTGVSIEGIAGQIAGNPLGWGSSPRILLPNLYYFLLGRQTGLLIYTFPAFLFLLLLGYKGNWKKNMLIWGGILAYVFFYLLYTPNNYYGGATSFGNRYLLQILPAFLFLASEFPPRRFLYSFGILTALVGSLFLGPYLLSPQGVIYDHSRIILKRPFAYLPVELTQLDNLYNDYPQARVRTAEGLDLFQTDEDSFLWEEEGAWIKGRSRGDFIVRAESPLNSLRLKIGNGPMANQVTVQLDTIKYSDRFEAHEVKVINFDLSRLRKEAIMVGYHYRLSVSSREGFVPLLDLTGSQDTRYLGVFLFFPQGDYPQEEY</sequence>
<evidence type="ECO:0000256" key="1">
    <source>
        <dbReference type="SAM" id="Phobius"/>
    </source>
</evidence>
<name>A0A6V8P8N2_9ACTN</name>
<keyword evidence="5" id="KW-1185">Reference proteome</keyword>
<keyword evidence="1" id="KW-1133">Transmembrane helix</keyword>